<gene>
    <name evidence="1" type="ORF">ACFSUB_04070</name>
</gene>
<protein>
    <submittedName>
        <fullName evidence="1">Phage tail tube protein</fullName>
    </submittedName>
</protein>
<reference evidence="2" key="1">
    <citation type="journal article" date="2019" name="Int. J. Syst. Evol. Microbiol.">
        <title>The Global Catalogue of Microorganisms (GCM) 10K type strain sequencing project: providing services to taxonomists for standard genome sequencing and annotation.</title>
        <authorList>
            <consortium name="The Broad Institute Genomics Platform"/>
            <consortium name="The Broad Institute Genome Sequencing Center for Infectious Disease"/>
            <person name="Wu L."/>
            <person name="Ma J."/>
        </authorList>
    </citation>
    <scope>NUCLEOTIDE SEQUENCE [LARGE SCALE GENOMIC DNA]</scope>
    <source>
        <strain evidence="2">KCTC 33792</strain>
    </source>
</reference>
<comment type="caution">
    <text evidence="1">The sequence shown here is derived from an EMBL/GenBank/DDBJ whole genome shotgun (WGS) entry which is preliminary data.</text>
</comment>
<dbReference type="EMBL" id="JBHUML010000002">
    <property type="protein sequence ID" value="MFD2704630.1"/>
    <property type="molecule type" value="Genomic_DNA"/>
</dbReference>
<proteinExistence type="predicted"/>
<sequence length="147" mass="16193">MAQPIDPTRVVNGNWVFVYDENGNWLAESTAFEATAEGSVEDVSRAGTKGLGKKITTIDRTGTLTLNKVSTRFINLIRSGFNNTGPAFVTELNVKIEDPDNGGTERWRYKGVQFSTLPSVSSENGSLMTQEFSFTFTDEELVQSIDN</sequence>
<dbReference type="InterPro" id="IPR018989">
    <property type="entry name" value="DUF2001"/>
</dbReference>
<dbReference type="InterPro" id="IPR038628">
    <property type="entry name" value="XkdM-like_sf"/>
</dbReference>
<accession>A0ABW5T168</accession>
<dbReference type="Gene3D" id="2.30.110.40">
    <property type="entry name" value="Phage tail tube protein"/>
    <property type="match status" value="1"/>
</dbReference>
<dbReference type="Pfam" id="PF09393">
    <property type="entry name" value="DUF2001"/>
    <property type="match status" value="1"/>
</dbReference>
<dbReference type="RefSeq" id="WP_380711907.1">
    <property type="nucleotide sequence ID" value="NZ_JBHUML010000002.1"/>
</dbReference>
<keyword evidence="2" id="KW-1185">Reference proteome</keyword>
<evidence type="ECO:0000313" key="2">
    <source>
        <dbReference type="Proteomes" id="UP001597520"/>
    </source>
</evidence>
<organism evidence="1 2">
    <name type="scientific">Salibacterium lacus</name>
    <dbReference type="NCBI Taxonomy" id="1898109"/>
    <lineage>
        <taxon>Bacteria</taxon>
        <taxon>Bacillati</taxon>
        <taxon>Bacillota</taxon>
        <taxon>Bacilli</taxon>
        <taxon>Bacillales</taxon>
        <taxon>Bacillaceae</taxon>
    </lineage>
</organism>
<dbReference type="Proteomes" id="UP001597520">
    <property type="component" value="Unassembled WGS sequence"/>
</dbReference>
<name>A0ABW5T168_9BACI</name>
<evidence type="ECO:0000313" key="1">
    <source>
        <dbReference type="EMBL" id="MFD2704630.1"/>
    </source>
</evidence>
<dbReference type="SUPFAM" id="SSF69279">
    <property type="entry name" value="Phage tail proteins"/>
    <property type="match status" value="1"/>
</dbReference>